<sequence length="777" mass="85106">MSSMYSVHVVLLLFSCNVCLVSSAVKMRNLLPIPSKRAEIRHDRGNPGINFPLNGSCILLPKDIGNKTASLYIDLFTDYPIHVVNLQGKFVSIRHATITVSIDGLYHKYVMLYNNSMTVSYSPAQSGRLLALSTDVDINVCFIEIFTCTLGKTGMNCDQDCAQGFYGLSCKEQCKCRDSTSCDSLTGFCPSGCATSSVKAPAHCYYPTVKDLQSDMFSATQTAASTITRGPTKDLVSTKVYKPSEQCITLQTDCASKSLFLELSLTKPISLYGVQMTFSSIFYIPTPFSMYITSDGKPCYGLSLMKNSLDLKKHVFKCHRQNTTGKHILVRFSTYNKTALMNDTGVEINICQLKALECSSGFFGPNCRHVCSCADSDCDKMKGMCSGGRCSGNSKGPYCSSINVLPTANVVRKKFYDSRSGDSETIFEINDIPTGLESHSWLAIQFDGVYTINSLTLTVGNDNGLHKSIQVYIEPDLKVDNSSIDTYNELPGLPCLVEDPGRGLVTHELSCYGLARLVFVMVVSDSDSVDISSANMKIWSCVDGMFGADCEHFCNCRNVLERCDKISGSCLSGCALGYKGQDCLQVCEKNDPESSCPTQTCHCLGDDQSDCGPEVALCSKGCQPGWMGLSCNLPCPKGFFGANCDQKCGNCFYGNDTMLKVDKTCVPTNGTCLLGCADPDDPSDTCQNRTNVTTTSQNRALIQYSREARYMEVLENASVRVILGLIGVIIGCATLVIVVCCSLKCYWDRVSYNKRINEKRVEMLVRRAMNTKIDKKV</sequence>
<keyword evidence="1" id="KW-0472">Membrane</keyword>
<evidence type="ECO:0008006" key="5">
    <source>
        <dbReference type="Google" id="ProtNLM"/>
    </source>
</evidence>
<comment type="caution">
    <text evidence="3">The sequence shown here is derived from an EMBL/GenBank/DDBJ whole genome shotgun (WGS) entry which is preliminary data.</text>
</comment>
<dbReference type="Gene3D" id="2.170.300.10">
    <property type="entry name" value="Tie2 ligand-binding domain superfamily"/>
    <property type="match status" value="3"/>
</dbReference>
<evidence type="ECO:0000313" key="3">
    <source>
        <dbReference type="EMBL" id="RUS82601.1"/>
    </source>
</evidence>
<feature type="non-terminal residue" evidence="3">
    <location>
        <position position="777"/>
    </location>
</feature>
<feature type="chain" id="PRO_5018657586" description="EGF-like domain-containing protein" evidence="2">
    <location>
        <begin position="24"/>
        <end position="777"/>
    </location>
</feature>
<accession>A0A3S1C4A0</accession>
<dbReference type="Proteomes" id="UP000271974">
    <property type="component" value="Unassembled WGS sequence"/>
</dbReference>
<keyword evidence="2" id="KW-0732">Signal</keyword>
<feature type="transmembrane region" description="Helical" evidence="1">
    <location>
        <begin position="721"/>
        <end position="747"/>
    </location>
</feature>
<dbReference type="AlphaFoldDB" id="A0A3S1C4A0"/>
<dbReference type="InterPro" id="IPR052108">
    <property type="entry name" value="MEGF/SIB"/>
</dbReference>
<keyword evidence="4" id="KW-1185">Reference proteome</keyword>
<evidence type="ECO:0000313" key="4">
    <source>
        <dbReference type="Proteomes" id="UP000271974"/>
    </source>
</evidence>
<dbReference type="PANTHER" id="PTHR24035">
    <property type="entry name" value="MULTIPLE EPIDERMAL GROWTH FACTOR-LIKE DOMAINS PROTEIN"/>
    <property type="match status" value="1"/>
</dbReference>
<reference evidence="3 4" key="1">
    <citation type="submission" date="2019-01" db="EMBL/GenBank/DDBJ databases">
        <title>A draft genome assembly of the solar-powered sea slug Elysia chlorotica.</title>
        <authorList>
            <person name="Cai H."/>
            <person name="Li Q."/>
            <person name="Fang X."/>
            <person name="Li J."/>
            <person name="Curtis N.E."/>
            <person name="Altenburger A."/>
            <person name="Shibata T."/>
            <person name="Feng M."/>
            <person name="Maeda T."/>
            <person name="Schwartz J.A."/>
            <person name="Shigenobu S."/>
            <person name="Lundholm N."/>
            <person name="Nishiyama T."/>
            <person name="Yang H."/>
            <person name="Hasebe M."/>
            <person name="Li S."/>
            <person name="Pierce S.K."/>
            <person name="Wang J."/>
        </authorList>
    </citation>
    <scope>NUCLEOTIDE SEQUENCE [LARGE SCALE GENOMIC DNA]</scope>
    <source>
        <strain evidence="3">EC2010</strain>
        <tissue evidence="3">Whole organism of an adult</tissue>
    </source>
</reference>
<dbReference type="EMBL" id="RQTK01000279">
    <property type="protein sequence ID" value="RUS82601.1"/>
    <property type="molecule type" value="Genomic_DNA"/>
</dbReference>
<proteinExistence type="predicted"/>
<keyword evidence="1" id="KW-0812">Transmembrane</keyword>
<feature type="signal peptide" evidence="2">
    <location>
        <begin position="1"/>
        <end position="23"/>
    </location>
</feature>
<name>A0A3S1C4A0_ELYCH</name>
<organism evidence="3 4">
    <name type="scientific">Elysia chlorotica</name>
    <name type="common">Eastern emerald elysia</name>
    <name type="synonym">Sea slug</name>
    <dbReference type="NCBI Taxonomy" id="188477"/>
    <lineage>
        <taxon>Eukaryota</taxon>
        <taxon>Metazoa</taxon>
        <taxon>Spiralia</taxon>
        <taxon>Lophotrochozoa</taxon>
        <taxon>Mollusca</taxon>
        <taxon>Gastropoda</taxon>
        <taxon>Heterobranchia</taxon>
        <taxon>Euthyneura</taxon>
        <taxon>Panpulmonata</taxon>
        <taxon>Sacoglossa</taxon>
        <taxon>Placobranchoidea</taxon>
        <taxon>Plakobranchidae</taxon>
        <taxon>Elysia</taxon>
    </lineage>
</organism>
<dbReference type="PANTHER" id="PTHR24035:SF109">
    <property type="entry name" value="PROTEIN DRAPER"/>
    <property type="match status" value="1"/>
</dbReference>
<evidence type="ECO:0000256" key="2">
    <source>
        <dbReference type="SAM" id="SignalP"/>
    </source>
</evidence>
<keyword evidence="1" id="KW-1133">Transmembrane helix</keyword>
<dbReference type="OrthoDB" id="6050552at2759"/>
<protein>
    <recommendedName>
        <fullName evidence="5">EGF-like domain-containing protein</fullName>
    </recommendedName>
</protein>
<evidence type="ECO:0000256" key="1">
    <source>
        <dbReference type="SAM" id="Phobius"/>
    </source>
</evidence>
<gene>
    <name evidence="3" type="ORF">EGW08_009629</name>
</gene>